<keyword evidence="15" id="KW-1185">Reference proteome</keyword>
<evidence type="ECO:0000259" key="12">
    <source>
        <dbReference type="Pfam" id="PF00763"/>
    </source>
</evidence>
<feature type="domain" description="Tetrahydrofolate dehydrogenase/cyclohydrolase NAD(P)-binding" evidence="13">
    <location>
        <begin position="200"/>
        <end position="296"/>
    </location>
</feature>
<dbReference type="CDD" id="cd01080">
    <property type="entry name" value="NAD_bind_m-THF_DH_Cyclohyd"/>
    <property type="match status" value="1"/>
</dbReference>
<dbReference type="InterPro" id="IPR036291">
    <property type="entry name" value="NAD(P)-bd_dom_sf"/>
</dbReference>
<sequence length="486" mass="52653">MRTCTTSSVVALHTALKKALHSFSASCDLLGPNLPDVWVPPYNTSHSHILQTKPWSIGNNAAIFEGKAIAKHIKSKVADEISMMKSGIGKCPRLAVVLVGDRRDSHTFIQFKLKACDQVGIETMVAQLPDKCSENELLHVVAGFNDDPGVHGIIVQLPLPQHLDEEKIINIVSPKKDVDGFHPLNMGNLAKRGRKPFFIPCAPKACIALLLRNGVEIKGKRAVIIGRSKIAGLPTALLLQRHHATVSVLHAYTKKPEQITSEADIVVADVGIPNMVRHNWLKQGAVVIDMGTNQVKHLDEEKIINIVSPKKDVDGFHPLNMGNLAKRGRKPFFIPCAPKACIALLLRNGVEIKGKRAVIIGRSKIAGLPTALLLQRHHATVSVLHAYTKKPEQITSEADIVVADVGIPNMVRHNWLKQGAVVIDMGTNQVKDPISQSFHVTGDVCFKEAVKVASAITPVPGGVGPVTISMLLSNTLDSAKHAFGLI</sequence>
<dbReference type="InterPro" id="IPR020631">
    <property type="entry name" value="THF_DH/CycHdrlase_NAD-bd_dom"/>
</dbReference>
<keyword evidence="7" id="KW-0601">Photorespiration</keyword>
<evidence type="ECO:0000256" key="6">
    <source>
        <dbReference type="ARBA" id="ARBA00023002"/>
    </source>
</evidence>
<evidence type="ECO:0000256" key="3">
    <source>
        <dbReference type="ARBA" id="ARBA00022563"/>
    </source>
</evidence>
<dbReference type="HAMAP" id="MF_01576">
    <property type="entry name" value="THF_DHG_CYH"/>
    <property type="match status" value="1"/>
</dbReference>
<dbReference type="InterPro" id="IPR000672">
    <property type="entry name" value="THF_DH/CycHdrlase"/>
</dbReference>
<evidence type="ECO:0000256" key="1">
    <source>
        <dbReference type="ARBA" id="ARBA00004777"/>
    </source>
</evidence>
<comment type="subunit">
    <text evidence="2">Homodimer.</text>
</comment>
<comment type="catalytic activity">
    <reaction evidence="9">
        <text>(6R)-5,10-methylene-5,6,7,8-tetrahydrofolate + NADP(+) = (6R)-5,10-methenyltetrahydrofolate + NADPH</text>
        <dbReference type="Rhea" id="RHEA:22812"/>
        <dbReference type="ChEBI" id="CHEBI:15636"/>
        <dbReference type="ChEBI" id="CHEBI:57455"/>
        <dbReference type="ChEBI" id="CHEBI:57783"/>
        <dbReference type="ChEBI" id="CHEBI:58349"/>
        <dbReference type="EC" id="1.5.1.5"/>
    </reaction>
</comment>
<evidence type="ECO:0000256" key="9">
    <source>
        <dbReference type="ARBA" id="ARBA00052194"/>
    </source>
</evidence>
<comment type="pathway">
    <text evidence="1">One-carbon metabolism; tetrahydrofolate interconversion.</text>
</comment>
<accession>A0A1J7HKU4</accession>
<dbReference type="Gene3D" id="3.40.50.720">
    <property type="entry name" value="NAD(P)-binding Rossmann-like Domain"/>
    <property type="match status" value="2"/>
</dbReference>
<evidence type="ECO:0008006" key="16">
    <source>
        <dbReference type="Google" id="ProtNLM"/>
    </source>
</evidence>
<evidence type="ECO:0000256" key="2">
    <source>
        <dbReference type="ARBA" id="ARBA00011738"/>
    </source>
</evidence>
<keyword evidence="4" id="KW-0378">Hydrolase</keyword>
<dbReference type="PANTHER" id="PTHR48099:SF13">
    <property type="entry name" value="METHYLENETETRAHYDROFOLATE DEHYDROGENASE"/>
    <property type="match status" value="1"/>
</dbReference>
<dbReference type="SUPFAM" id="SSF51735">
    <property type="entry name" value="NAD(P)-binding Rossmann-fold domains"/>
    <property type="match status" value="2"/>
</dbReference>
<evidence type="ECO:0000256" key="4">
    <source>
        <dbReference type="ARBA" id="ARBA00022801"/>
    </source>
</evidence>
<dbReference type="EMBL" id="CM007364">
    <property type="protein sequence ID" value="OIW13284.1"/>
    <property type="molecule type" value="Genomic_DNA"/>
</dbReference>
<dbReference type="GO" id="GO:0009853">
    <property type="term" value="P:photorespiration"/>
    <property type="evidence" value="ECO:0007669"/>
    <property type="project" value="UniProtKB-KW"/>
</dbReference>
<evidence type="ECO:0000259" key="13">
    <source>
        <dbReference type="Pfam" id="PF02882"/>
    </source>
</evidence>
<evidence type="ECO:0000256" key="11">
    <source>
        <dbReference type="ARBA" id="ARBA00061364"/>
    </source>
</evidence>
<dbReference type="PRINTS" id="PR00085">
    <property type="entry name" value="THFDHDRGNASE"/>
</dbReference>
<comment type="function">
    <text evidence="10">Catalyzes the oxidation of 5,10-methylenetetrahydrofolate to 5,10-methenyltetrahydrofolate and then the hydrolysis of 5,10-methenyltetrahydrofolate to 10-formyltetrahydrofolate.</text>
</comment>
<dbReference type="Pfam" id="PF00763">
    <property type="entry name" value="THF_DHG_CYH"/>
    <property type="match status" value="1"/>
</dbReference>
<dbReference type="Gene3D" id="3.40.50.10860">
    <property type="entry name" value="Leucine Dehydrogenase, chain A, domain 1"/>
    <property type="match status" value="2"/>
</dbReference>
<dbReference type="PANTHER" id="PTHR48099">
    <property type="entry name" value="C-1-TETRAHYDROFOLATE SYNTHASE, CYTOPLASMIC-RELATED"/>
    <property type="match status" value="1"/>
</dbReference>
<protein>
    <recommendedName>
        <fullName evidence="16">Methenyltetrahydrofolate cyclohydrolase</fullName>
    </recommendedName>
</protein>
<dbReference type="InterPro" id="IPR046346">
    <property type="entry name" value="Aminoacid_DH-like_N_sf"/>
</dbReference>
<keyword evidence="3" id="KW-0554">One-carbon metabolism</keyword>
<proteinExistence type="inferred from homology"/>
<dbReference type="Gramene" id="OIW13284">
    <property type="protein sequence ID" value="OIW13284"/>
    <property type="gene ID" value="TanjilG_25763"/>
</dbReference>
<reference evidence="14 15" key="1">
    <citation type="journal article" date="2017" name="Plant Biotechnol. J.">
        <title>A comprehensive draft genome sequence for lupin (Lupinus angustifolius), an emerging health food: insights into plant-microbe interactions and legume evolution.</title>
        <authorList>
            <person name="Hane J.K."/>
            <person name="Ming Y."/>
            <person name="Kamphuis L.G."/>
            <person name="Nelson M.N."/>
            <person name="Garg G."/>
            <person name="Atkins C.A."/>
            <person name="Bayer P.E."/>
            <person name="Bravo A."/>
            <person name="Bringans S."/>
            <person name="Cannon S."/>
            <person name="Edwards D."/>
            <person name="Foley R."/>
            <person name="Gao L.L."/>
            <person name="Harrison M.J."/>
            <person name="Huang W."/>
            <person name="Hurgobin B."/>
            <person name="Li S."/>
            <person name="Liu C.W."/>
            <person name="McGrath A."/>
            <person name="Morahan G."/>
            <person name="Murray J."/>
            <person name="Weller J."/>
            <person name="Jian J."/>
            <person name="Singh K.B."/>
        </authorList>
    </citation>
    <scope>NUCLEOTIDE SEQUENCE [LARGE SCALE GENOMIC DNA]</scope>
    <source>
        <strain evidence="15">cv. Tanjil</strain>
        <tissue evidence="14">Whole plant</tissue>
    </source>
</reference>
<keyword evidence="8" id="KW-0511">Multifunctional enzyme</keyword>
<keyword evidence="5" id="KW-0521">NADP</keyword>
<dbReference type="SUPFAM" id="SSF53223">
    <property type="entry name" value="Aminoacid dehydrogenase-like, N-terminal domain"/>
    <property type="match status" value="1"/>
</dbReference>
<dbReference type="GO" id="GO:0004488">
    <property type="term" value="F:methylenetetrahydrofolate dehydrogenase (NADP+) activity"/>
    <property type="evidence" value="ECO:0007669"/>
    <property type="project" value="UniProtKB-EC"/>
</dbReference>
<feature type="domain" description="Tetrahydrofolate dehydrogenase/cyclohydrolase NAD(P)-binding" evidence="13">
    <location>
        <begin position="335"/>
        <end position="481"/>
    </location>
</feature>
<name>A0A1J7HKU4_LUPAN</name>
<evidence type="ECO:0000256" key="10">
    <source>
        <dbReference type="ARBA" id="ARBA00058319"/>
    </source>
</evidence>
<dbReference type="FunFam" id="3.40.50.720:FF:000006">
    <property type="entry name" value="Bifunctional protein FolD"/>
    <property type="match status" value="1"/>
</dbReference>
<dbReference type="GO" id="GO:0035999">
    <property type="term" value="P:tetrahydrofolate interconversion"/>
    <property type="evidence" value="ECO:0007669"/>
    <property type="project" value="TreeGrafter"/>
</dbReference>
<dbReference type="Pfam" id="PF02882">
    <property type="entry name" value="THF_DHG_CYH_C"/>
    <property type="match status" value="2"/>
</dbReference>
<keyword evidence="6" id="KW-0560">Oxidoreductase</keyword>
<evidence type="ECO:0000313" key="14">
    <source>
        <dbReference type="EMBL" id="OIW13284.1"/>
    </source>
</evidence>
<comment type="similarity">
    <text evidence="11">Belongs to the tetrahydrofolate dehydrogenase/cyclohydrolase family.</text>
</comment>
<evidence type="ECO:0000256" key="8">
    <source>
        <dbReference type="ARBA" id="ARBA00023268"/>
    </source>
</evidence>
<dbReference type="InterPro" id="IPR020630">
    <property type="entry name" value="THF_DH/CycHdrlase_cat_dom"/>
</dbReference>
<dbReference type="FunFam" id="3.40.50.10860:FF:000005">
    <property type="entry name" value="C-1-tetrahydrofolate synthase, cytoplasmic, putative"/>
    <property type="match status" value="1"/>
</dbReference>
<dbReference type="STRING" id="3871.A0A1J7HKU4"/>
<evidence type="ECO:0000313" key="15">
    <source>
        <dbReference type="Proteomes" id="UP000188354"/>
    </source>
</evidence>
<organism evidence="14 15">
    <name type="scientific">Lupinus angustifolius</name>
    <name type="common">Narrow-leaved blue lupine</name>
    <dbReference type="NCBI Taxonomy" id="3871"/>
    <lineage>
        <taxon>Eukaryota</taxon>
        <taxon>Viridiplantae</taxon>
        <taxon>Streptophyta</taxon>
        <taxon>Embryophyta</taxon>
        <taxon>Tracheophyta</taxon>
        <taxon>Spermatophyta</taxon>
        <taxon>Magnoliopsida</taxon>
        <taxon>eudicotyledons</taxon>
        <taxon>Gunneridae</taxon>
        <taxon>Pentapetalae</taxon>
        <taxon>rosids</taxon>
        <taxon>fabids</taxon>
        <taxon>Fabales</taxon>
        <taxon>Fabaceae</taxon>
        <taxon>Papilionoideae</taxon>
        <taxon>50 kb inversion clade</taxon>
        <taxon>genistoids sensu lato</taxon>
        <taxon>core genistoids</taxon>
        <taxon>Genisteae</taxon>
        <taxon>Lupinus</taxon>
    </lineage>
</organism>
<dbReference type="GO" id="GO:0004477">
    <property type="term" value="F:methenyltetrahydrofolate cyclohydrolase activity"/>
    <property type="evidence" value="ECO:0007669"/>
    <property type="project" value="TreeGrafter"/>
</dbReference>
<dbReference type="Proteomes" id="UP000188354">
    <property type="component" value="Chromosome LG04"/>
</dbReference>
<dbReference type="AlphaFoldDB" id="A0A1J7HKU4"/>
<feature type="domain" description="Tetrahydrofolate dehydrogenase/cyclohydrolase catalytic" evidence="12">
    <location>
        <begin position="65"/>
        <end position="179"/>
    </location>
</feature>
<dbReference type="GO" id="GO:0005829">
    <property type="term" value="C:cytosol"/>
    <property type="evidence" value="ECO:0007669"/>
    <property type="project" value="TreeGrafter"/>
</dbReference>
<evidence type="ECO:0000256" key="7">
    <source>
        <dbReference type="ARBA" id="ARBA00023238"/>
    </source>
</evidence>
<evidence type="ECO:0000256" key="5">
    <source>
        <dbReference type="ARBA" id="ARBA00022857"/>
    </source>
</evidence>
<gene>
    <name evidence="14" type="ORF">TanjilG_25763</name>
</gene>